<dbReference type="InParanoid" id="F4RHK6"/>
<gene>
    <name evidence="1" type="ORF">MELLADRAFT_62102</name>
</gene>
<dbReference type="Proteomes" id="UP000001072">
    <property type="component" value="Unassembled WGS sequence"/>
</dbReference>
<sequence length="370" mass="40912">MCHADNPAHTAWPVKSLHASDSARLGARFNTPSIKPSRHVQQSLFMMLEVILHSQPPCVFFHRHISLITYSTHLSTPKLYNPPCPFPPSTHLQFIVLSNGVAHHNPVPTTLQQFILDQIASEYTCLRPGISAESCHTSRQVEISEAEPTPKFTHFNSDVIVNTTSPRGVSILIASNAAQSSIRTHNAYRIEGTVAAGAGSVATIFEDGGSTIALQHAQFMPDAVANKVSAQGIGRIVEWSSQPVPDTTNLSEVIKVLHEGRDSTGKHRIVFHAHYVVNHTLGSTLSPDALSVGNIIVLRGNFSKYNAQDNTWVIETTEVQLIYNRPHFYESVRRILRNRALLAVQADLYYNAFLRITCIYPTDFANHVIS</sequence>
<accession>F4RHK6</accession>
<dbReference type="GeneID" id="18929845"/>
<organism evidence="2">
    <name type="scientific">Melampsora larici-populina (strain 98AG31 / pathotype 3-4-7)</name>
    <name type="common">Poplar leaf rust fungus</name>
    <dbReference type="NCBI Taxonomy" id="747676"/>
    <lineage>
        <taxon>Eukaryota</taxon>
        <taxon>Fungi</taxon>
        <taxon>Dikarya</taxon>
        <taxon>Basidiomycota</taxon>
        <taxon>Pucciniomycotina</taxon>
        <taxon>Pucciniomycetes</taxon>
        <taxon>Pucciniales</taxon>
        <taxon>Melampsoraceae</taxon>
        <taxon>Melampsora</taxon>
    </lineage>
</organism>
<dbReference type="KEGG" id="mlr:MELLADRAFT_62102"/>
<dbReference type="HOGENOM" id="CLU_748178_0_0_1"/>
<dbReference type="RefSeq" id="XP_007408455.1">
    <property type="nucleotide sequence ID" value="XM_007408393.1"/>
</dbReference>
<protein>
    <submittedName>
        <fullName evidence="1">Uncharacterized protein</fullName>
    </submittedName>
</protein>
<name>F4RHK6_MELLP</name>
<dbReference type="EMBL" id="GL883101">
    <property type="protein sequence ID" value="EGG08257.1"/>
    <property type="molecule type" value="Genomic_DNA"/>
</dbReference>
<reference evidence="2" key="1">
    <citation type="journal article" date="2011" name="Proc. Natl. Acad. Sci. U.S.A.">
        <title>Obligate biotrophy features unraveled by the genomic analysis of rust fungi.</title>
        <authorList>
            <person name="Duplessis S."/>
            <person name="Cuomo C.A."/>
            <person name="Lin Y.-C."/>
            <person name="Aerts A."/>
            <person name="Tisserant E."/>
            <person name="Veneault-Fourrey C."/>
            <person name="Joly D.L."/>
            <person name="Hacquard S."/>
            <person name="Amselem J."/>
            <person name="Cantarel B.L."/>
            <person name="Chiu R."/>
            <person name="Coutinho P.M."/>
            <person name="Feau N."/>
            <person name="Field M."/>
            <person name="Frey P."/>
            <person name="Gelhaye E."/>
            <person name="Goldberg J."/>
            <person name="Grabherr M.G."/>
            <person name="Kodira C.D."/>
            <person name="Kohler A."/>
            <person name="Kuees U."/>
            <person name="Lindquist E.A."/>
            <person name="Lucas S.M."/>
            <person name="Mago R."/>
            <person name="Mauceli E."/>
            <person name="Morin E."/>
            <person name="Murat C."/>
            <person name="Pangilinan J.L."/>
            <person name="Park R."/>
            <person name="Pearson M."/>
            <person name="Quesneville H."/>
            <person name="Rouhier N."/>
            <person name="Sakthikumar S."/>
            <person name="Salamov A.A."/>
            <person name="Schmutz J."/>
            <person name="Selles B."/>
            <person name="Shapiro H."/>
            <person name="Tanguay P."/>
            <person name="Tuskan G.A."/>
            <person name="Henrissat B."/>
            <person name="Van de Peer Y."/>
            <person name="Rouze P."/>
            <person name="Ellis J.G."/>
            <person name="Dodds P.N."/>
            <person name="Schein J.E."/>
            <person name="Zhong S."/>
            <person name="Hamelin R.C."/>
            <person name="Grigoriev I.V."/>
            <person name="Szabo L.J."/>
            <person name="Martin F."/>
        </authorList>
    </citation>
    <scope>NUCLEOTIDE SEQUENCE [LARGE SCALE GENOMIC DNA]</scope>
    <source>
        <strain evidence="2">98AG31 / pathotype 3-4-7</strain>
    </source>
</reference>
<evidence type="ECO:0000313" key="2">
    <source>
        <dbReference type="Proteomes" id="UP000001072"/>
    </source>
</evidence>
<evidence type="ECO:0000313" key="1">
    <source>
        <dbReference type="EMBL" id="EGG08257.1"/>
    </source>
</evidence>
<proteinExistence type="predicted"/>
<dbReference type="AlphaFoldDB" id="F4RHK6"/>
<keyword evidence="2" id="KW-1185">Reference proteome</keyword>
<dbReference type="VEuPathDB" id="FungiDB:MELLADRAFT_62102"/>